<gene>
    <name evidence="1" type="ORF">C1H46_043702</name>
</gene>
<organism evidence="1 2">
    <name type="scientific">Malus baccata</name>
    <name type="common">Siberian crab apple</name>
    <name type="synonym">Pyrus baccata</name>
    <dbReference type="NCBI Taxonomy" id="106549"/>
    <lineage>
        <taxon>Eukaryota</taxon>
        <taxon>Viridiplantae</taxon>
        <taxon>Streptophyta</taxon>
        <taxon>Embryophyta</taxon>
        <taxon>Tracheophyta</taxon>
        <taxon>Spermatophyta</taxon>
        <taxon>Magnoliopsida</taxon>
        <taxon>eudicotyledons</taxon>
        <taxon>Gunneridae</taxon>
        <taxon>Pentapetalae</taxon>
        <taxon>rosids</taxon>
        <taxon>fabids</taxon>
        <taxon>Rosales</taxon>
        <taxon>Rosaceae</taxon>
        <taxon>Amygdaloideae</taxon>
        <taxon>Maleae</taxon>
        <taxon>Malus</taxon>
    </lineage>
</organism>
<proteinExistence type="predicted"/>
<keyword evidence="2" id="KW-1185">Reference proteome</keyword>
<dbReference type="AlphaFoldDB" id="A0A540K966"/>
<evidence type="ECO:0000313" key="1">
    <source>
        <dbReference type="EMBL" id="TQD70765.1"/>
    </source>
</evidence>
<comment type="caution">
    <text evidence="1">The sequence shown here is derived from an EMBL/GenBank/DDBJ whole genome shotgun (WGS) entry which is preliminary data.</text>
</comment>
<name>A0A540K966_MALBA</name>
<reference evidence="1 2" key="1">
    <citation type="journal article" date="2019" name="G3 (Bethesda)">
        <title>Sequencing of a Wild Apple (Malus baccata) Genome Unravels the Differences Between Cultivated and Wild Apple Species Regarding Disease Resistance and Cold Tolerance.</title>
        <authorList>
            <person name="Chen X."/>
        </authorList>
    </citation>
    <scope>NUCLEOTIDE SEQUENCE [LARGE SCALE GENOMIC DNA]</scope>
    <source>
        <strain evidence="2">cv. Shandingzi</strain>
        <tissue evidence="1">Leaves</tissue>
    </source>
</reference>
<protein>
    <submittedName>
        <fullName evidence="1">Uncharacterized protein</fullName>
    </submittedName>
</protein>
<accession>A0A540K966</accession>
<dbReference type="Proteomes" id="UP000315295">
    <property type="component" value="Unassembled WGS sequence"/>
</dbReference>
<sequence>MMPADRSGNDEEGINVNVDVNMRAGVWRSRTGEGGTNVEGRQRHASQFSLSNGILPSLGATARNRPKHKLHRFIISPFNYYYK</sequence>
<dbReference type="EMBL" id="VIEB01001690">
    <property type="protein sequence ID" value="TQD70765.1"/>
    <property type="molecule type" value="Genomic_DNA"/>
</dbReference>
<evidence type="ECO:0000313" key="2">
    <source>
        <dbReference type="Proteomes" id="UP000315295"/>
    </source>
</evidence>